<dbReference type="InterPro" id="IPR000182">
    <property type="entry name" value="GNAT_dom"/>
</dbReference>
<dbReference type="EMBL" id="CP034346">
    <property type="protein sequence ID" value="AZS16604.1"/>
    <property type="molecule type" value="Genomic_DNA"/>
</dbReference>
<gene>
    <name evidence="2" type="ORF">EI981_20505</name>
</gene>
<dbReference type="KEGG" id="plut:EI981_20505"/>
<dbReference type="RefSeq" id="WP_127001376.1">
    <property type="nucleotide sequence ID" value="NZ_CP034346.1"/>
</dbReference>
<dbReference type="GO" id="GO:0016747">
    <property type="term" value="F:acyltransferase activity, transferring groups other than amino-acyl groups"/>
    <property type="evidence" value="ECO:0007669"/>
    <property type="project" value="InterPro"/>
</dbReference>
<dbReference type="PROSITE" id="PS51186">
    <property type="entry name" value="GNAT"/>
    <property type="match status" value="1"/>
</dbReference>
<organism evidence="2 3">
    <name type="scientific">Paenibacillus lutimineralis</name>
    <dbReference type="NCBI Taxonomy" id="2707005"/>
    <lineage>
        <taxon>Bacteria</taxon>
        <taxon>Bacillati</taxon>
        <taxon>Bacillota</taxon>
        <taxon>Bacilli</taxon>
        <taxon>Bacillales</taxon>
        <taxon>Paenibacillaceae</taxon>
        <taxon>Paenibacillus</taxon>
    </lineage>
</organism>
<dbReference type="Proteomes" id="UP000270678">
    <property type="component" value="Chromosome"/>
</dbReference>
<protein>
    <submittedName>
        <fullName evidence="2">GNAT family N-acetyltransferase</fullName>
    </submittedName>
</protein>
<name>A0A3S9V1Z8_9BACL</name>
<dbReference type="Pfam" id="PF00583">
    <property type="entry name" value="Acetyltransf_1"/>
    <property type="match status" value="1"/>
</dbReference>
<dbReference type="InterPro" id="IPR016181">
    <property type="entry name" value="Acyl_CoA_acyltransferase"/>
</dbReference>
<dbReference type="OrthoDB" id="1902458at2"/>
<proteinExistence type="predicted"/>
<evidence type="ECO:0000313" key="2">
    <source>
        <dbReference type="EMBL" id="AZS16604.1"/>
    </source>
</evidence>
<dbReference type="CDD" id="cd04301">
    <property type="entry name" value="NAT_SF"/>
    <property type="match status" value="1"/>
</dbReference>
<dbReference type="Gene3D" id="3.40.630.30">
    <property type="match status" value="1"/>
</dbReference>
<dbReference type="SUPFAM" id="SSF55729">
    <property type="entry name" value="Acyl-CoA N-acyltransferases (Nat)"/>
    <property type="match status" value="1"/>
</dbReference>
<feature type="domain" description="N-acetyltransferase" evidence="1">
    <location>
        <begin position="3"/>
        <end position="153"/>
    </location>
</feature>
<sequence length="169" mass="19930">MNIEIAQINKDQKELFLNLYNFYLYDLSEYTGEELRDEGMFDPTNTYLYLERSELFPYFIKKNGRVIGFVLVCSPPFVDENIDFAIQELFVLRKYRGKNIAKQAVQLVLGTLEGIIRVEQLKVNNSAVRFWNKFYEEHNILKLSEKEESITIEGLEGIHTIIKQDFRIS</sequence>
<accession>A0A3S9V1Z8</accession>
<keyword evidence="3" id="KW-1185">Reference proteome</keyword>
<evidence type="ECO:0000313" key="3">
    <source>
        <dbReference type="Proteomes" id="UP000270678"/>
    </source>
</evidence>
<reference evidence="3" key="1">
    <citation type="submission" date="2018-12" db="EMBL/GenBank/DDBJ databases">
        <title>Complete genome sequence of Paenibacillus sp. MBLB1234.</title>
        <authorList>
            <person name="Nam Y.-D."/>
            <person name="Kang J."/>
            <person name="Chung W.-H."/>
            <person name="Park Y.S."/>
        </authorList>
    </citation>
    <scope>NUCLEOTIDE SEQUENCE [LARGE SCALE GENOMIC DNA]</scope>
    <source>
        <strain evidence="3">MBLB1234</strain>
    </source>
</reference>
<evidence type="ECO:0000259" key="1">
    <source>
        <dbReference type="PROSITE" id="PS51186"/>
    </source>
</evidence>
<keyword evidence="2" id="KW-0808">Transferase</keyword>
<dbReference type="AlphaFoldDB" id="A0A3S9V1Z8"/>